<dbReference type="InterPro" id="IPR015856">
    <property type="entry name" value="ABC_transpr_CbiO/EcfA_su"/>
</dbReference>
<dbReference type="Proteomes" id="UP001183585">
    <property type="component" value="Unassembled WGS sequence"/>
</dbReference>
<evidence type="ECO:0000256" key="4">
    <source>
        <dbReference type="ARBA" id="ARBA00022840"/>
    </source>
</evidence>
<dbReference type="CDD" id="cd03225">
    <property type="entry name" value="ABC_cobalt_CbiO_domain1"/>
    <property type="match status" value="1"/>
</dbReference>
<dbReference type="EC" id="3.6.3.-" evidence="6"/>
<dbReference type="InterPro" id="IPR017871">
    <property type="entry name" value="ABC_transporter-like_CS"/>
</dbReference>
<evidence type="ECO:0000256" key="3">
    <source>
        <dbReference type="ARBA" id="ARBA00022741"/>
    </source>
</evidence>
<dbReference type="GO" id="GO:0005524">
    <property type="term" value="F:ATP binding"/>
    <property type="evidence" value="ECO:0007669"/>
    <property type="project" value="UniProtKB-KW"/>
</dbReference>
<sequence>MSGVAPGTAPGTAPGIALQGVHVRLGDTDVLRDVTLALDARTIAVVGENGSGKSTLARLLSGLVVADDGTVRVLGLDPVRQAAELRRRVAVIFSNPDAQIVMPTVAEDVAFSLRTEKLPRAEKAERVAAALDQFGLAELADRSSHDLSGGQKQLLALCGAFVRRPDLVVADEPTAYLDARNARRVADHLLADASHRLVLVTHDLGLAQRCETAVLVQDGTVTEVGDPAQVIAMYEAGIRW</sequence>
<dbReference type="Pfam" id="PF00005">
    <property type="entry name" value="ABC_tran"/>
    <property type="match status" value="1"/>
</dbReference>
<keyword evidence="7" id="KW-1185">Reference proteome</keyword>
<dbReference type="PANTHER" id="PTHR43553:SF24">
    <property type="entry name" value="ENERGY-COUPLING FACTOR TRANSPORTER ATP-BINDING PROTEIN ECFA1"/>
    <property type="match status" value="1"/>
</dbReference>
<dbReference type="GO" id="GO:0016787">
    <property type="term" value="F:hydrolase activity"/>
    <property type="evidence" value="ECO:0007669"/>
    <property type="project" value="UniProtKB-KW"/>
</dbReference>
<evidence type="ECO:0000256" key="1">
    <source>
        <dbReference type="ARBA" id="ARBA00005417"/>
    </source>
</evidence>
<dbReference type="EMBL" id="JAVDYE010000001">
    <property type="protein sequence ID" value="MDR7380913.1"/>
    <property type="molecule type" value="Genomic_DNA"/>
</dbReference>
<comment type="similarity">
    <text evidence="1">Belongs to the ABC transporter superfamily.</text>
</comment>
<evidence type="ECO:0000259" key="5">
    <source>
        <dbReference type="PROSITE" id="PS50893"/>
    </source>
</evidence>
<proteinExistence type="inferred from homology"/>
<accession>A0ABU2CHV5</accession>
<evidence type="ECO:0000313" key="7">
    <source>
        <dbReference type="Proteomes" id="UP001183585"/>
    </source>
</evidence>
<comment type="caution">
    <text evidence="6">The sequence shown here is derived from an EMBL/GenBank/DDBJ whole genome shotgun (WGS) entry which is preliminary data.</text>
</comment>
<dbReference type="PROSITE" id="PS00211">
    <property type="entry name" value="ABC_TRANSPORTER_1"/>
    <property type="match status" value="1"/>
</dbReference>
<keyword evidence="6" id="KW-0378">Hydrolase</keyword>
<dbReference type="PROSITE" id="PS50893">
    <property type="entry name" value="ABC_TRANSPORTER_2"/>
    <property type="match status" value="1"/>
</dbReference>
<reference evidence="6 7" key="1">
    <citation type="submission" date="2023-07" db="EMBL/GenBank/DDBJ databases">
        <title>Sequencing the genomes of 1000 actinobacteria strains.</title>
        <authorList>
            <person name="Klenk H.-P."/>
        </authorList>
    </citation>
    <scope>NUCLEOTIDE SEQUENCE [LARGE SCALE GENOMIC DNA]</scope>
    <source>
        <strain evidence="6 7">DSM 45554</strain>
    </source>
</reference>
<dbReference type="PANTHER" id="PTHR43553">
    <property type="entry name" value="HEAVY METAL TRANSPORTER"/>
    <property type="match status" value="1"/>
</dbReference>
<dbReference type="RefSeq" id="WP_274992182.1">
    <property type="nucleotide sequence ID" value="NZ_JAJQQP010000002.1"/>
</dbReference>
<evidence type="ECO:0000313" key="6">
    <source>
        <dbReference type="EMBL" id="MDR7380913.1"/>
    </source>
</evidence>
<name>A0ABU2CHV5_9MICO</name>
<gene>
    <name evidence="6" type="ORF">J2S48_000428</name>
</gene>
<feature type="domain" description="ABC transporter" evidence="5">
    <location>
        <begin position="16"/>
        <end position="236"/>
    </location>
</feature>
<dbReference type="SMART" id="SM00382">
    <property type="entry name" value="AAA"/>
    <property type="match status" value="1"/>
</dbReference>
<evidence type="ECO:0000256" key="2">
    <source>
        <dbReference type="ARBA" id="ARBA00022448"/>
    </source>
</evidence>
<dbReference type="Gene3D" id="3.40.50.300">
    <property type="entry name" value="P-loop containing nucleotide triphosphate hydrolases"/>
    <property type="match status" value="1"/>
</dbReference>
<organism evidence="6 7">
    <name type="scientific">Promicromonospora iranensis</name>
    <dbReference type="NCBI Taxonomy" id="1105144"/>
    <lineage>
        <taxon>Bacteria</taxon>
        <taxon>Bacillati</taxon>
        <taxon>Actinomycetota</taxon>
        <taxon>Actinomycetes</taxon>
        <taxon>Micrococcales</taxon>
        <taxon>Promicromonosporaceae</taxon>
        <taxon>Promicromonospora</taxon>
    </lineage>
</organism>
<dbReference type="InterPro" id="IPR027417">
    <property type="entry name" value="P-loop_NTPase"/>
</dbReference>
<keyword evidence="2" id="KW-0813">Transport</keyword>
<protein>
    <submittedName>
        <fullName evidence="6">Biotin transport system ATP-binding protein</fullName>
        <ecNumber evidence="6">3.6.3.-</ecNumber>
    </submittedName>
</protein>
<keyword evidence="4 6" id="KW-0067">ATP-binding</keyword>
<keyword evidence="3" id="KW-0547">Nucleotide-binding</keyword>
<dbReference type="InterPro" id="IPR003593">
    <property type="entry name" value="AAA+_ATPase"/>
</dbReference>
<dbReference type="SUPFAM" id="SSF52540">
    <property type="entry name" value="P-loop containing nucleoside triphosphate hydrolases"/>
    <property type="match status" value="1"/>
</dbReference>
<dbReference type="InterPro" id="IPR050095">
    <property type="entry name" value="ECF_ABC_transporter_ATP-bd"/>
</dbReference>
<dbReference type="InterPro" id="IPR003439">
    <property type="entry name" value="ABC_transporter-like_ATP-bd"/>
</dbReference>